<dbReference type="InterPro" id="IPR023079">
    <property type="entry name" value="SBPase"/>
</dbReference>
<dbReference type="KEGG" id="cis:CINS_0701"/>
<comment type="catalytic activity">
    <reaction evidence="1 9">
        <text>beta-D-fructose 1,6-bisphosphate + H2O = beta-D-fructose 6-phosphate + phosphate</text>
        <dbReference type="Rhea" id="RHEA:11064"/>
        <dbReference type="ChEBI" id="CHEBI:15377"/>
        <dbReference type="ChEBI" id="CHEBI:32966"/>
        <dbReference type="ChEBI" id="CHEBI:43474"/>
        <dbReference type="ChEBI" id="CHEBI:57634"/>
        <dbReference type="EC" id="3.1.3.11"/>
    </reaction>
</comment>
<dbReference type="RefSeq" id="WP_039649880.1">
    <property type="nucleotide sequence ID" value="NZ_CP007770.1"/>
</dbReference>
<dbReference type="InterPro" id="IPR028343">
    <property type="entry name" value="FBPtase"/>
</dbReference>
<keyword evidence="3 9" id="KW-0963">Cytoplasm</keyword>
<dbReference type="GO" id="GO:0000287">
    <property type="term" value="F:magnesium ion binding"/>
    <property type="evidence" value="ECO:0007669"/>
    <property type="project" value="UniProtKB-UniRule"/>
</dbReference>
<dbReference type="GeneID" id="74431504"/>
<dbReference type="GO" id="GO:0005986">
    <property type="term" value="P:sucrose biosynthetic process"/>
    <property type="evidence" value="ECO:0007669"/>
    <property type="project" value="TreeGrafter"/>
</dbReference>
<feature type="binding site" evidence="9">
    <location>
        <position position="87"/>
    </location>
    <ligand>
        <name>Mg(2+)</name>
        <dbReference type="ChEBI" id="CHEBI:18420"/>
        <label>2</label>
    </ligand>
</feature>
<dbReference type="PIRSF" id="PIRSF000904">
    <property type="entry name" value="FBPtase_SBPase"/>
    <property type="match status" value="1"/>
</dbReference>
<evidence type="ECO:0000256" key="8">
    <source>
        <dbReference type="ARBA" id="ARBA00024331"/>
    </source>
</evidence>
<dbReference type="PANTHER" id="PTHR11556">
    <property type="entry name" value="FRUCTOSE-1,6-BISPHOSPHATASE-RELATED"/>
    <property type="match status" value="1"/>
</dbReference>
<dbReference type="AlphaFoldDB" id="A0A0A8H0W2"/>
<evidence type="ECO:0000259" key="11">
    <source>
        <dbReference type="Pfam" id="PF18913"/>
    </source>
</evidence>
<dbReference type="EC" id="3.1.3.11" evidence="9"/>
<feature type="domain" description="Fructose-1-6-bisphosphatase class 1 C-terminal" evidence="11">
    <location>
        <begin position="155"/>
        <end position="279"/>
    </location>
</feature>
<evidence type="ECO:0000256" key="5">
    <source>
        <dbReference type="ARBA" id="ARBA00022801"/>
    </source>
</evidence>
<dbReference type="Pfam" id="PF18913">
    <property type="entry name" value="FBPase_C"/>
    <property type="match status" value="1"/>
</dbReference>
<evidence type="ECO:0000313" key="12">
    <source>
        <dbReference type="EMBL" id="AJC87671.1"/>
    </source>
</evidence>
<dbReference type="NCBIfam" id="NF006782">
    <property type="entry name" value="PRK09293.2-3"/>
    <property type="match status" value="1"/>
</dbReference>
<dbReference type="PIRSF" id="PIRSF500210">
    <property type="entry name" value="FBPtase"/>
    <property type="match status" value="1"/>
</dbReference>
<comment type="subcellular location">
    <subcellularLocation>
        <location evidence="9">Cytoplasm</location>
    </subcellularLocation>
</comment>
<organism evidence="12 13">
    <name type="scientific">Campylobacter insulaenigrae NCTC 12927</name>
    <dbReference type="NCBI Taxonomy" id="1031564"/>
    <lineage>
        <taxon>Bacteria</taxon>
        <taxon>Pseudomonadati</taxon>
        <taxon>Campylobacterota</taxon>
        <taxon>Epsilonproteobacteria</taxon>
        <taxon>Campylobacterales</taxon>
        <taxon>Campylobacteraceae</taxon>
        <taxon>Campylobacter</taxon>
    </lineage>
</organism>
<feature type="domain" description="Fructose-1-6-bisphosphatase class I N-terminal" evidence="10">
    <location>
        <begin position="5"/>
        <end position="133"/>
    </location>
</feature>
<evidence type="ECO:0000256" key="6">
    <source>
        <dbReference type="ARBA" id="ARBA00022842"/>
    </source>
</evidence>
<accession>A0A0A8H0W2</accession>
<dbReference type="GO" id="GO:0006094">
    <property type="term" value="P:gluconeogenesis"/>
    <property type="evidence" value="ECO:0007669"/>
    <property type="project" value="UniProtKB-UniRule"/>
</dbReference>
<evidence type="ECO:0000256" key="7">
    <source>
        <dbReference type="ARBA" id="ARBA00023277"/>
    </source>
</evidence>
<comment type="caution">
    <text evidence="9">Lacks conserved residue(s) required for the propagation of feature annotation.</text>
</comment>
<feature type="binding site" evidence="9">
    <location>
        <position position="86"/>
    </location>
    <ligand>
        <name>Mg(2+)</name>
        <dbReference type="ChEBI" id="CHEBI:18420"/>
        <label>1</label>
    </ligand>
</feature>
<dbReference type="PRINTS" id="PR01958">
    <property type="entry name" value="S17BPHPHTASE"/>
</dbReference>
<name>A0A0A8H0W2_9BACT</name>
<feature type="binding site" evidence="9">
    <location>
        <position position="190"/>
    </location>
    <ligand>
        <name>substrate</name>
    </ligand>
</feature>
<evidence type="ECO:0000256" key="2">
    <source>
        <dbReference type="ARBA" id="ARBA00010941"/>
    </source>
</evidence>
<feature type="binding site" evidence="9">
    <location>
        <position position="227"/>
    </location>
    <ligand>
        <name>Mg(2+)</name>
        <dbReference type="ChEBI" id="CHEBI:18420"/>
        <label>2</label>
    </ligand>
</feature>
<feature type="binding site" evidence="9">
    <location>
        <begin position="87"/>
        <end position="90"/>
    </location>
    <ligand>
        <name>substrate</name>
    </ligand>
</feature>
<dbReference type="InterPro" id="IPR000146">
    <property type="entry name" value="FBPase_class-1"/>
</dbReference>
<gene>
    <name evidence="9 12" type="primary">fbp</name>
    <name evidence="12" type="ORF">CINS_0701</name>
</gene>
<dbReference type="GO" id="GO:0042132">
    <property type="term" value="F:fructose 1,6-bisphosphate 1-phosphatase activity"/>
    <property type="evidence" value="ECO:0007669"/>
    <property type="project" value="UniProtKB-UniRule"/>
</dbReference>
<keyword evidence="6 9" id="KW-0460">Magnesium</keyword>
<comment type="similarity">
    <text evidence="2 9">Belongs to the FBPase class 1 family.</text>
</comment>
<proteinExistence type="inferred from homology"/>
<dbReference type="STRING" id="1031564.CINS_0701"/>
<feature type="binding site" evidence="9">
    <location>
        <position position="221"/>
    </location>
    <ligand>
        <name>substrate</name>
    </ligand>
</feature>
<keyword evidence="5 9" id="KW-0378">Hydrolase</keyword>
<dbReference type="Gene3D" id="3.40.190.80">
    <property type="match status" value="1"/>
</dbReference>
<comment type="cofactor">
    <cofactor evidence="9">
        <name>Mg(2+)</name>
        <dbReference type="ChEBI" id="CHEBI:18420"/>
    </cofactor>
    <text evidence="9">Binds 2 magnesium ions per subunit.</text>
</comment>
<evidence type="ECO:0000256" key="3">
    <source>
        <dbReference type="ARBA" id="ARBA00022490"/>
    </source>
</evidence>
<feature type="binding site" evidence="9">
    <location>
        <position position="84"/>
    </location>
    <ligand>
        <name>Mg(2+)</name>
        <dbReference type="ChEBI" id="CHEBI:18420"/>
        <label>2</label>
    </ligand>
</feature>
<dbReference type="GO" id="GO:0006000">
    <property type="term" value="P:fructose metabolic process"/>
    <property type="evidence" value="ECO:0007669"/>
    <property type="project" value="TreeGrafter"/>
</dbReference>
<feature type="binding site" evidence="9">
    <location>
        <position position="84"/>
    </location>
    <ligand>
        <name>Mg(2+)</name>
        <dbReference type="ChEBI" id="CHEBI:18420"/>
        <label>1</label>
    </ligand>
</feature>
<comment type="subunit">
    <text evidence="9">Homotetramer.</text>
</comment>
<dbReference type="Gene3D" id="3.30.540.10">
    <property type="entry name" value="Fructose-1,6-Bisphosphatase, subunit A, domain 1"/>
    <property type="match status" value="1"/>
</dbReference>
<feature type="binding site" evidence="9">
    <location>
        <position position="65"/>
    </location>
    <ligand>
        <name>Mg(2+)</name>
        <dbReference type="ChEBI" id="CHEBI:18420"/>
        <label>1</label>
    </ligand>
</feature>
<dbReference type="HOGENOM" id="CLU_039977_3_0_7"/>
<dbReference type="Proteomes" id="UP000031163">
    <property type="component" value="Chromosome"/>
</dbReference>
<dbReference type="HAMAP" id="MF_01855">
    <property type="entry name" value="FBPase_class1"/>
    <property type="match status" value="1"/>
</dbReference>
<dbReference type="NCBIfam" id="NF006784">
    <property type="entry name" value="PRK09293.2-5"/>
    <property type="match status" value="1"/>
</dbReference>
<dbReference type="InterPro" id="IPR033391">
    <property type="entry name" value="FBPase_N"/>
</dbReference>
<keyword evidence="4 9" id="KW-0479">Metal-binding</keyword>
<dbReference type="GO" id="GO:0030388">
    <property type="term" value="P:fructose 1,6-bisphosphate metabolic process"/>
    <property type="evidence" value="ECO:0007669"/>
    <property type="project" value="TreeGrafter"/>
</dbReference>
<dbReference type="GO" id="GO:0005829">
    <property type="term" value="C:cytosol"/>
    <property type="evidence" value="ECO:0007669"/>
    <property type="project" value="TreeGrafter"/>
</dbReference>
<dbReference type="GO" id="GO:0006002">
    <property type="term" value="P:fructose 6-phosphate metabolic process"/>
    <property type="evidence" value="ECO:0007669"/>
    <property type="project" value="TreeGrafter"/>
</dbReference>
<dbReference type="EMBL" id="CP007770">
    <property type="protein sequence ID" value="AJC87671.1"/>
    <property type="molecule type" value="Genomic_DNA"/>
</dbReference>
<dbReference type="PANTHER" id="PTHR11556:SF35">
    <property type="entry name" value="SEDOHEPTULOSE-1,7-BISPHOSPHATASE, CHLOROPLASTIC"/>
    <property type="match status" value="1"/>
</dbReference>
<evidence type="ECO:0000313" key="13">
    <source>
        <dbReference type="Proteomes" id="UP000031163"/>
    </source>
</evidence>
<keyword evidence="7 9" id="KW-0119">Carbohydrate metabolism</keyword>
<evidence type="ECO:0000256" key="1">
    <source>
        <dbReference type="ARBA" id="ARBA00001273"/>
    </source>
</evidence>
<comment type="pathway">
    <text evidence="8">Carbohydrate biosynthesis.</text>
</comment>
<dbReference type="InterPro" id="IPR044015">
    <property type="entry name" value="FBPase_C_dom"/>
</dbReference>
<sequence>MQEIIQNIQKAIIEISQELRYLKDFDYTTSQNATGDTQLKLDVKSDEIITKFLKQAKGIKSLISEEKQEQMLLNENEEYVVAYDPLDGSSLVDVNFSIGSIFAIYKNEAKAKQLKASVYAIYGVRLELVVCIDIPKLYRLNQNNEFVFVKDLILSEKGKINASGGTQKNWSNIHRNFIKSLFDEGYRLRYSGAMVSDLHQILLKGGGLFSYPSTSDAPNGKLRAYFEVFPFAFIFEKANGFSSDGKNNSLLDLEFDKIHANTPCFLGSKYEIEKLKQVYKGL</sequence>
<dbReference type="Pfam" id="PF00316">
    <property type="entry name" value="FBPase"/>
    <property type="match status" value="1"/>
</dbReference>
<protein>
    <recommendedName>
        <fullName evidence="9">Fructose-1,6-bisphosphatase class 1</fullName>
        <shortName evidence="9">FBPase class 1</shortName>
        <ecNumber evidence="9">3.1.3.11</ecNumber>
    </recommendedName>
    <alternativeName>
        <fullName evidence="9">D-fructose-1,6-bisphosphate 1-phosphohydrolase class 1</fullName>
    </alternativeName>
</protein>
<reference evidence="12 13" key="1">
    <citation type="journal article" date="2014" name="Genome Biol. Evol.">
        <title>Comparative Genomics of the Campylobacter lari Group.</title>
        <authorList>
            <person name="Miller W.G."/>
            <person name="Yee E."/>
            <person name="Chapman M.H."/>
            <person name="Smith T.P."/>
            <person name="Bono J.L."/>
            <person name="Huynh S."/>
            <person name="Parker C.T."/>
            <person name="Vandamme P."/>
            <person name="Luong K."/>
            <person name="Korlach J."/>
        </authorList>
    </citation>
    <scope>NUCLEOTIDE SEQUENCE [LARGE SCALE GENOMIC DNA]</scope>
    <source>
        <strain evidence="12 13">NCTC 12927</strain>
    </source>
</reference>
<evidence type="ECO:0000259" key="10">
    <source>
        <dbReference type="Pfam" id="PF00316"/>
    </source>
</evidence>
<dbReference type="SUPFAM" id="SSF56655">
    <property type="entry name" value="Carbohydrate phosphatase"/>
    <property type="match status" value="1"/>
</dbReference>
<evidence type="ECO:0000256" key="4">
    <source>
        <dbReference type="ARBA" id="ARBA00022723"/>
    </source>
</evidence>
<evidence type="ECO:0000256" key="9">
    <source>
        <dbReference type="HAMAP-Rule" id="MF_01855"/>
    </source>
</evidence>